<proteinExistence type="predicted"/>
<name>A0A2S8BAY1_9SPHN</name>
<dbReference type="AlphaFoldDB" id="A0A2S8BAY1"/>
<organism evidence="1 2">
    <name type="scientific">Sphingopyxis lindanitolerans</name>
    <dbReference type="NCBI Taxonomy" id="2054227"/>
    <lineage>
        <taxon>Bacteria</taxon>
        <taxon>Pseudomonadati</taxon>
        <taxon>Pseudomonadota</taxon>
        <taxon>Alphaproteobacteria</taxon>
        <taxon>Sphingomonadales</taxon>
        <taxon>Sphingomonadaceae</taxon>
        <taxon>Sphingopyxis</taxon>
    </lineage>
</organism>
<gene>
    <name evidence="1" type="ORF">CVO77_00165</name>
</gene>
<evidence type="ECO:0000313" key="2">
    <source>
        <dbReference type="Proteomes" id="UP000238954"/>
    </source>
</evidence>
<reference evidence="2" key="1">
    <citation type="submission" date="2017-11" db="EMBL/GenBank/DDBJ databases">
        <title>The complete genome sequence of Sphingopyxis pomeranensis sp. nov. strain WS5A3p.</title>
        <authorList>
            <person name="Kaminski M.A."/>
        </authorList>
    </citation>
    <scope>NUCLEOTIDE SEQUENCE [LARGE SCALE GENOMIC DNA]</scope>
    <source>
        <strain evidence="2">WS5A3p</strain>
    </source>
</reference>
<dbReference type="Proteomes" id="UP000238954">
    <property type="component" value="Chromosome"/>
</dbReference>
<keyword evidence="2" id="KW-1185">Reference proteome</keyword>
<sequence>MAPALPPYGWDKIAQAPTIAAAVDMARAVTGARDALTLPYVLDLRASRGDCASKVRGINAWADALP</sequence>
<dbReference type="EMBL" id="PHFW01000001">
    <property type="protein sequence ID" value="PQM29389.1"/>
    <property type="molecule type" value="Genomic_DNA"/>
</dbReference>
<comment type="caution">
    <text evidence="1">The sequence shown here is derived from an EMBL/GenBank/DDBJ whole genome shotgun (WGS) entry which is preliminary data.</text>
</comment>
<accession>A0A2S8BAY1</accession>
<protein>
    <submittedName>
        <fullName evidence="1">Uncharacterized protein</fullName>
    </submittedName>
</protein>
<evidence type="ECO:0000313" key="1">
    <source>
        <dbReference type="EMBL" id="PQM29389.1"/>
    </source>
</evidence>